<name>A0AC58LAQ5_CASCN</name>
<proteinExistence type="predicted"/>
<accession>A0AC58LAQ5</accession>
<dbReference type="Proteomes" id="UP001732720">
    <property type="component" value="Chromosome 2"/>
</dbReference>
<gene>
    <name evidence="2" type="primary">LOC141418090</name>
</gene>
<protein>
    <submittedName>
        <fullName evidence="2">Uncharacterized protein</fullName>
    </submittedName>
</protein>
<sequence>MSIGLELSPGKTFRAVPGYAPPLAPDRPRHPQPCLIVSQGDHGPVPSPSNKLLFPSGPPGSVLSLSCWWEKRTVLPTSQCPLSCPAASASTWTTWSLHSLISSQSQSPVPQTGEASRAPPAKLQNSTLLSGPAASTALVPVFSGLLVIKSLGLSALLLWTLRIHAYYTDRTLSAHLSLGPRPKCTYLSHRTRGLQSLLPPWYQREIQEPAFPSGPGAAALPQNQLPEAESL</sequence>
<dbReference type="RefSeq" id="XP_073914237.1">
    <property type="nucleotide sequence ID" value="XM_074058136.1"/>
</dbReference>
<keyword evidence="1" id="KW-1185">Reference proteome</keyword>
<organism evidence="1 2">
    <name type="scientific">Castor canadensis</name>
    <name type="common">American beaver</name>
    <dbReference type="NCBI Taxonomy" id="51338"/>
    <lineage>
        <taxon>Eukaryota</taxon>
        <taxon>Metazoa</taxon>
        <taxon>Chordata</taxon>
        <taxon>Craniata</taxon>
        <taxon>Vertebrata</taxon>
        <taxon>Euteleostomi</taxon>
        <taxon>Mammalia</taxon>
        <taxon>Eutheria</taxon>
        <taxon>Euarchontoglires</taxon>
        <taxon>Glires</taxon>
        <taxon>Rodentia</taxon>
        <taxon>Castorimorpha</taxon>
        <taxon>Castoridae</taxon>
        <taxon>Castor</taxon>
    </lineage>
</organism>
<evidence type="ECO:0000313" key="1">
    <source>
        <dbReference type="Proteomes" id="UP001732720"/>
    </source>
</evidence>
<evidence type="ECO:0000313" key="2">
    <source>
        <dbReference type="RefSeq" id="XP_073914237.1"/>
    </source>
</evidence>
<reference evidence="2" key="1">
    <citation type="submission" date="2025-08" db="UniProtKB">
        <authorList>
            <consortium name="RefSeq"/>
        </authorList>
    </citation>
    <scope>IDENTIFICATION</scope>
</reference>